<sequence>MSLVNSLCHIWVHTKKKKNKRALSLGAKYELLIVIGVLELDLVLGGELSVGLMRSERVIAHTYTLDIDLGISICIRLAQLVAFKLRLDKIKKEVKGDILTERLKFDSNIVHEPDKGGWGNSETR</sequence>
<organism evidence="1 2">
    <name type="scientific">Anisodus tanguticus</name>
    <dbReference type="NCBI Taxonomy" id="243964"/>
    <lineage>
        <taxon>Eukaryota</taxon>
        <taxon>Viridiplantae</taxon>
        <taxon>Streptophyta</taxon>
        <taxon>Embryophyta</taxon>
        <taxon>Tracheophyta</taxon>
        <taxon>Spermatophyta</taxon>
        <taxon>Magnoliopsida</taxon>
        <taxon>eudicotyledons</taxon>
        <taxon>Gunneridae</taxon>
        <taxon>Pentapetalae</taxon>
        <taxon>asterids</taxon>
        <taxon>lamiids</taxon>
        <taxon>Solanales</taxon>
        <taxon>Solanaceae</taxon>
        <taxon>Solanoideae</taxon>
        <taxon>Hyoscyameae</taxon>
        <taxon>Anisodus</taxon>
    </lineage>
</organism>
<evidence type="ECO:0000313" key="1">
    <source>
        <dbReference type="EMBL" id="KAK4353009.1"/>
    </source>
</evidence>
<protein>
    <submittedName>
        <fullName evidence="1">Uncharacterized protein</fullName>
    </submittedName>
</protein>
<proteinExistence type="predicted"/>
<evidence type="ECO:0000313" key="2">
    <source>
        <dbReference type="Proteomes" id="UP001291623"/>
    </source>
</evidence>
<dbReference type="AlphaFoldDB" id="A0AAE1RIK8"/>
<gene>
    <name evidence="1" type="ORF">RND71_028527</name>
</gene>
<accession>A0AAE1RIK8</accession>
<dbReference type="EMBL" id="JAVYJV010000015">
    <property type="protein sequence ID" value="KAK4353009.1"/>
    <property type="molecule type" value="Genomic_DNA"/>
</dbReference>
<comment type="caution">
    <text evidence="1">The sequence shown here is derived from an EMBL/GenBank/DDBJ whole genome shotgun (WGS) entry which is preliminary data.</text>
</comment>
<dbReference type="Proteomes" id="UP001291623">
    <property type="component" value="Unassembled WGS sequence"/>
</dbReference>
<reference evidence="1" key="1">
    <citation type="submission" date="2023-12" db="EMBL/GenBank/DDBJ databases">
        <title>Genome assembly of Anisodus tanguticus.</title>
        <authorList>
            <person name="Wang Y.-J."/>
        </authorList>
    </citation>
    <scope>NUCLEOTIDE SEQUENCE</scope>
    <source>
        <strain evidence="1">KB-2021</strain>
        <tissue evidence="1">Leaf</tissue>
    </source>
</reference>
<keyword evidence="2" id="KW-1185">Reference proteome</keyword>
<name>A0AAE1RIK8_9SOLA</name>